<dbReference type="PANTHER" id="PTHR45527">
    <property type="entry name" value="NONRIBOSOMAL PEPTIDE SYNTHETASE"/>
    <property type="match status" value="1"/>
</dbReference>
<dbReference type="GO" id="GO:0003824">
    <property type="term" value="F:catalytic activity"/>
    <property type="evidence" value="ECO:0007669"/>
    <property type="project" value="InterPro"/>
</dbReference>
<evidence type="ECO:0000313" key="7">
    <source>
        <dbReference type="Proteomes" id="UP000434580"/>
    </source>
</evidence>
<dbReference type="SUPFAM" id="SSF56801">
    <property type="entry name" value="Acetyl-CoA synthetase-like"/>
    <property type="match status" value="2"/>
</dbReference>
<dbReference type="InterPro" id="IPR020845">
    <property type="entry name" value="AMP-binding_CS"/>
</dbReference>
<dbReference type="InterPro" id="IPR044894">
    <property type="entry name" value="TubC_N_sf"/>
</dbReference>
<dbReference type="GO" id="GO:0005737">
    <property type="term" value="C:cytoplasm"/>
    <property type="evidence" value="ECO:0007669"/>
    <property type="project" value="TreeGrafter"/>
</dbReference>
<dbReference type="Gene3D" id="3.40.50.980">
    <property type="match status" value="2"/>
</dbReference>
<dbReference type="Gene3D" id="1.10.10.1830">
    <property type="entry name" value="Non-ribosomal peptide synthase, adenylation domain"/>
    <property type="match status" value="1"/>
</dbReference>
<name>A0A5S9NYD0_9GAMM</name>
<feature type="region of interest" description="Disordered" evidence="4">
    <location>
        <begin position="3587"/>
        <end position="3612"/>
    </location>
</feature>
<dbReference type="Gene3D" id="1.10.1200.10">
    <property type="entry name" value="ACP-like"/>
    <property type="match status" value="3"/>
</dbReference>
<dbReference type="InterPro" id="IPR041464">
    <property type="entry name" value="TubC_N"/>
</dbReference>
<dbReference type="GO" id="GO:0043041">
    <property type="term" value="P:amino acid activation for nonribosomal peptide biosynthetic process"/>
    <property type="evidence" value="ECO:0007669"/>
    <property type="project" value="TreeGrafter"/>
</dbReference>
<evidence type="ECO:0000256" key="4">
    <source>
        <dbReference type="SAM" id="MobiDB-lite"/>
    </source>
</evidence>
<dbReference type="InterPro" id="IPR036736">
    <property type="entry name" value="ACP-like_sf"/>
</dbReference>
<dbReference type="PROSITE" id="PS50075">
    <property type="entry name" value="CARRIER"/>
    <property type="match status" value="3"/>
</dbReference>
<dbReference type="InterPro" id="IPR009081">
    <property type="entry name" value="PP-bd_ACP"/>
</dbReference>
<dbReference type="OrthoDB" id="9803968at2"/>
<dbReference type="CDD" id="cd05930">
    <property type="entry name" value="A_NRPS"/>
    <property type="match status" value="2"/>
</dbReference>
<dbReference type="Pfam" id="PF18563">
    <property type="entry name" value="TubC_N"/>
    <property type="match status" value="1"/>
</dbReference>
<dbReference type="FunFam" id="1.10.1200.10:FF:000005">
    <property type="entry name" value="Nonribosomal peptide synthetase 1"/>
    <property type="match status" value="1"/>
</dbReference>
<keyword evidence="3" id="KW-0597">Phosphoprotein</keyword>
<evidence type="ECO:0000259" key="5">
    <source>
        <dbReference type="PROSITE" id="PS50075"/>
    </source>
</evidence>
<feature type="region of interest" description="Disordered" evidence="4">
    <location>
        <begin position="1028"/>
        <end position="1052"/>
    </location>
</feature>
<dbReference type="InterPro" id="IPR045851">
    <property type="entry name" value="AMP-bd_C_sf"/>
</dbReference>
<dbReference type="FunFam" id="3.40.50.980:FF:000002">
    <property type="entry name" value="Enterobactin synthetase component F"/>
    <property type="match status" value="1"/>
</dbReference>
<dbReference type="Gene3D" id="3.40.50.1820">
    <property type="entry name" value="alpha/beta hydrolase"/>
    <property type="match status" value="1"/>
</dbReference>
<dbReference type="PROSITE" id="PS00455">
    <property type="entry name" value="AMP_BINDING"/>
    <property type="match status" value="1"/>
</dbReference>
<dbReference type="Gene3D" id="3.30.300.30">
    <property type="match status" value="2"/>
</dbReference>
<dbReference type="GO" id="GO:0044550">
    <property type="term" value="P:secondary metabolite biosynthetic process"/>
    <property type="evidence" value="ECO:0007669"/>
    <property type="project" value="TreeGrafter"/>
</dbReference>
<dbReference type="Gene3D" id="3.40.50.12780">
    <property type="entry name" value="N-terminal domain of ligase-like"/>
    <property type="match status" value="1"/>
</dbReference>
<dbReference type="CDD" id="cd19531">
    <property type="entry name" value="LCL_NRPS-like"/>
    <property type="match status" value="2"/>
</dbReference>
<dbReference type="GO" id="GO:0031177">
    <property type="term" value="F:phosphopantetheine binding"/>
    <property type="evidence" value="ECO:0007669"/>
    <property type="project" value="InterPro"/>
</dbReference>
<dbReference type="InterPro" id="IPR010071">
    <property type="entry name" value="AA_adenyl_dom"/>
</dbReference>
<dbReference type="SUPFAM" id="SSF52777">
    <property type="entry name" value="CoA-dependent acyltransferases"/>
    <property type="match status" value="10"/>
</dbReference>
<evidence type="ECO:0000256" key="2">
    <source>
        <dbReference type="ARBA" id="ARBA00022450"/>
    </source>
</evidence>
<dbReference type="SUPFAM" id="SSF53474">
    <property type="entry name" value="alpha/beta-Hydrolases"/>
    <property type="match status" value="1"/>
</dbReference>
<dbReference type="Pfam" id="PF00550">
    <property type="entry name" value="PP-binding"/>
    <property type="match status" value="3"/>
</dbReference>
<dbReference type="InterPro" id="IPR042099">
    <property type="entry name" value="ANL_N_sf"/>
</dbReference>
<dbReference type="Gene3D" id="2.30.38.10">
    <property type="entry name" value="Luciferase, Domain 3"/>
    <property type="match status" value="1"/>
</dbReference>
<feature type="compositionally biased region" description="Polar residues" evidence="4">
    <location>
        <begin position="2182"/>
        <end position="2193"/>
    </location>
</feature>
<dbReference type="Proteomes" id="UP000434580">
    <property type="component" value="Unassembled WGS sequence"/>
</dbReference>
<dbReference type="PROSITE" id="PS00012">
    <property type="entry name" value="PHOSPHOPANTETHEINE"/>
    <property type="match status" value="3"/>
</dbReference>
<dbReference type="PANTHER" id="PTHR45527:SF1">
    <property type="entry name" value="FATTY ACID SYNTHASE"/>
    <property type="match status" value="1"/>
</dbReference>
<dbReference type="NCBIfam" id="TIGR01733">
    <property type="entry name" value="AA-adenyl-dom"/>
    <property type="match status" value="1"/>
</dbReference>
<dbReference type="InterPro" id="IPR006162">
    <property type="entry name" value="Ppantetheine_attach_site"/>
</dbReference>
<dbReference type="Pfam" id="PF00668">
    <property type="entry name" value="Condensation"/>
    <property type="match status" value="5"/>
</dbReference>
<dbReference type="InterPro" id="IPR020806">
    <property type="entry name" value="PKS_PP-bd"/>
</dbReference>
<keyword evidence="2" id="KW-0596">Phosphopantetheine</keyword>
<dbReference type="SMART" id="SM00823">
    <property type="entry name" value="PKS_PP"/>
    <property type="match status" value="3"/>
</dbReference>
<dbReference type="InterPro" id="IPR001031">
    <property type="entry name" value="Thioesterase"/>
</dbReference>
<reference evidence="6 7" key="1">
    <citation type="submission" date="2019-11" db="EMBL/GenBank/DDBJ databases">
        <authorList>
            <person name="Holert J."/>
        </authorList>
    </citation>
    <scope>NUCLEOTIDE SEQUENCE [LARGE SCALE GENOMIC DNA]</scope>
    <source>
        <strain evidence="6">BC5_2</strain>
    </source>
</reference>
<dbReference type="EMBL" id="CACSII010000004">
    <property type="protein sequence ID" value="CAA0095812.1"/>
    <property type="molecule type" value="Genomic_DNA"/>
</dbReference>
<feature type="region of interest" description="Disordered" evidence="4">
    <location>
        <begin position="2174"/>
        <end position="2193"/>
    </location>
</feature>
<organism evidence="6 7">
    <name type="scientific">BD1-7 clade bacterium</name>
    <dbReference type="NCBI Taxonomy" id="2029982"/>
    <lineage>
        <taxon>Bacteria</taxon>
        <taxon>Pseudomonadati</taxon>
        <taxon>Pseudomonadota</taxon>
        <taxon>Gammaproteobacteria</taxon>
        <taxon>Cellvibrionales</taxon>
        <taxon>Spongiibacteraceae</taxon>
        <taxon>BD1-7 clade</taxon>
    </lineage>
</organism>
<dbReference type="Pfam" id="PF00975">
    <property type="entry name" value="Thioesterase"/>
    <property type="match status" value="1"/>
</dbReference>
<evidence type="ECO:0000256" key="3">
    <source>
        <dbReference type="ARBA" id="ARBA00022553"/>
    </source>
</evidence>
<feature type="domain" description="Carrier" evidence="5">
    <location>
        <begin position="3769"/>
        <end position="3847"/>
    </location>
</feature>
<evidence type="ECO:0000313" key="6">
    <source>
        <dbReference type="EMBL" id="CAA0095812.1"/>
    </source>
</evidence>
<dbReference type="InterPro" id="IPR000873">
    <property type="entry name" value="AMP-dep_synth/lig_dom"/>
</dbReference>
<dbReference type="Gene3D" id="3.30.559.10">
    <property type="entry name" value="Chloramphenicol acetyltransferase-like domain"/>
    <property type="match status" value="5"/>
</dbReference>
<comment type="cofactor">
    <cofactor evidence="1">
        <name>pantetheine 4'-phosphate</name>
        <dbReference type="ChEBI" id="CHEBI:47942"/>
    </cofactor>
</comment>
<dbReference type="InterPro" id="IPR029058">
    <property type="entry name" value="AB_hydrolase_fold"/>
</dbReference>
<dbReference type="SUPFAM" id="SSF47336">
    <property type="entry name" value="ACP-like"/>
    <property type="match status" value="2"/>
</dbReference>
<dbReference type="Pfam" id="PF00501">
    <property type="entry name" value="AMP-binding"/>
    <property type="match status" value="2"/>
</dbReference>
<gene>
    <name evidence="6" type="primary">tycC_1</name>
    <name evidence="6" type="ORF">DPBNPPHM_03337</name>
</gene>
<dbReference type="Gene3D" id="3.30.559.30">
    <property type="entry name" value="Nonribosomal peptide synthetase, condensation domain"/>
    <property type="match status" value="5"/>
</dbReference>
<dbReference type="InterPro" id="IPR001242">
    <property type="entry name" value="Condensation_dom"/>
</dbReference>
<protein>
    <submittedName>
        <fullName evidence="6">Tyrocidine synthase 3</fullName>
    </submittedName>
</protein>
<accession>A0A5S9NYD0</accession>
<evidence type="ECO:0000256" key="1">
    <source>
        <dbReference type="ARBA" id="ARBA00001957"/>
    </source>
</evidence>
<sequence>MTSWLEHLSSLGIRFGIDDKGGLTTRAPKGTLTADLVDQIKAKKPDIIAWLQAGASLPALHHQPTPDNRLWPVTDNQQRLWLACQNQPDTTYTLPTAVILAETTGAGIDGKQLQQAIQSTLSQHRILRTRFVETQGRLLQLESLKSSQLRISGATEKPHIASDSEIISHAQAWLSQPMPADAEQLCRAELMALTGNRWLLLLQCHHLITDGWSNRLLMQEVLQRYQQLPVDTAATDYLDYCQWLSLDAVKQAQQAELSALLKPITDAKHDLQPLQLTPQPTNQPPLAQQCAISIPPELTTAIDRQCQQAGCSRFAWLLSAWHCFLHKLTDTTHFAVASPTANRQQAQYPQRQQIGFYVNTQLLAADFSETPNWQALLRNNQARILTANTHAEVPFTQVCDALGKHLNTADIEHFFNAAINYEAGQTLAQNHIPLHNGTVLKVEPLPASAAGAKFPITLLASDDSDSEHPLTLQFDYDSSLFSATWVERLASSFSYLLTQLQTLPMPSIEWNALQLLRPQEAQALLGQQSEATDLLPLYRALAQAPSASYPCPAADERIEIIIEQQAKATPSTLAVSCDHYQLTYAELDANANRLAHAILNSLVDVAHLKSQQPPFIAIVAGRSSYLSVGLMAIIKAGYAYLPIDPGLSDAAITTLFDDAKPCLILANDSHQARLQQFTATPMIDHCQPTLWPTDINKPDVQSPSPLFNVIYTSGSTGKPKGVMVPHRGIVNRLRWMQTRYPLTDADVVLQKTPYTFDVSVWELFWPLITGARLHFAADGEHQNSAALLNTVCSKGITTLHFVPSVFSDFLDVLANASDAETTSELSLKRIFTSGEALQPEHVEQHRLLLPATELHNLYGPTEASIDVSYFDTRHWQPEDGAVPIGHAISHMQLLILRDDNSLCLPGMSGELCIAGVGLAEGYWQQPEITAKAFITYPFHTAQPSTGKKLYRTGDLARYREDGTLEYLGRRDTQMKIRGVRVEADAIRYALLQYTGVDRAALITDGEGLNLNLTACLYSFASEMDSSGVETSGVETSGVDTPEASSAAVTSNAEQHSSVDTQALRQHLLQSLPAAVIPQRFVMMNEWPLTANGKLDQKRLRLLAANAATVVGPQSDTETRMQAIWASFLPAPISCNQGFFELGGHSMLATRLIATVADTFERDIQLADLMDHDTVQTLSTFVDTQAPKRVFIRPAGDLKQGSTEDAPAPLSFQQRRLFLFWQLQPASNAYNMPARFKLTGQWNVAALQQAFVKLEQRHTILRTRYALDDNGEPQSCVYPPRTRVLEVVESDDDVTRHSAQQRTLNQPFDLTADAMLRASLVITGADTAELLVCVHHIACDALSFEIMLDEITQHLLHPSIEPKPLLLQYRDFAIWQQSTTGNDYPFWLNTLRGAPERLNLPLDHPRSSNTTLDGNTISQAIAPDLTQAIRRMCKEHQCTPFTVMVSAWQVLLARLSEQTDICIGLPTSGRNHDVSRLVGFFVNSLILRTDLSDNPTTKTLLETQQQQLTTLYRQQSVAIEAVIEQLGYPRRPEYLPIAQVGFNYLQADNTGIENALQQLPFTVEGIDEPATVAKYEQTWTISETTEGFELHIEYQTHLWQQQTLEHWLDAYLHLLGEMLANPNIPVQGLTCEPHALTLQRLQHQQADIVDIYPLTPIQRDIWLDAQLRPGSHQNALGFYSASAVAVDPAIWQQQLTTLVECADSLRAIFVTEDVPQQKFYQAIRSNALDLVNQCYRYQHLSHLDYSDQDVNARAQQLVYAPYLPGQPLWRAELLNYADGFSVFIMAGCHAMFDGVSLQMLGRLLKDNYQAVIEHQPATLPANNYKPWLLAQHHDWDTADVHAFWKARSADLAQSLWHTQNTSTQAQNPQLQTAHMALGTSTTELAGWTRRKRATPALYLKALYALAIKYLQGFDGDFLIEEAVSSRDAAHLTTQGLMFQQQPMVIDALSTGTARANSDIRETATFSGLLKHMARWRKTGKAGQPLSLATKHRLLPQAQPFIFNFYVMETDTQFMGQAQHIEHLIPQQEGCLTVIVRQKGDELTLQATSPKSGICPQQLLALIVRLHQAVFDNQNDHIASLPFAPYARSTADGRSTTPEYATHQILPDVQNVAVDQLTLNDPWGNPLAIDQLLQTQIVAAHDTQGRPLEMLLTVEQPQNTQHKPQTHLLNIGSRPNLCHEEDATSNAPNQSDNTQSNLLTTQLSAESQPQNSLERLLLTLWKDALGRDDIGVTDDFFALGGHSLLAMRIAHQLQSQYQIQLAAGQWFSHPTIRSIANQLIETPTFHADQLPPLIHQPNQQRAPLTAAQRRLWLFEKMAGSQADTTIYNISAALNINGALDEKRLQQALTQIGHTHSVLNSRVIDNGDDASMQYEQKAPLVLNIRHQPSGLSSTLQHEWQNQQLQANRRAFSHTHSDEPLSRFDLLKLDNQHYLLAVTLHHLIADAQSIAIIAEDLFNAYINGTAHDAITHTSAAPTYADYAHWQQQWLHSDAMDTALAFWHSTLQGAPLQLGLPYQGLSPDFSDFTAAKIDINFDAALTQQLNKLAQQQQISPFMLMLGMYQLTLSVCCQQPDVCVGIPLNGRNHPGLERVAGFFVNALVVRSTLDTNISVEQLLSSVRGHVSDAFAHQQVPAERVMQALGLQPSLGQLPIVQAAFSYLQQDTNLDALTDLISAKTGLMLSPANQQEDIARFECQLTLTQNATALSGHLNYRKALFAPADMQHIADTFKKLCRWIVSEDALQTRWYTLRADRQNLVTSATATVANELPLTTVQQDLYLASLQRPNSLENSIGYALHLPVELNLEHFRQSLNALHQHYPMLRARLKNTGTRGEAVLAINDDFAPQLEVIDLTGPAHADTRADIQQWIHDTIKQPWNLQQDNQPLVKQRLIKLADNSWYTQLACHHILMDGLSFTLHAYHLVTNYLALQKGDAMQFADDTFVDYQRYHLQTFDHPESIHWWQHKLQNTEALQFAGVPQTVAIDNQQTEHETHARLIHRECVVSDEHYSALKKYCRRQRITPALYFKCLYGLLINLYCRHNTDFVISEFHQGRRKQDMGSIGCHYHRALWHFNQATLNGDLATLFSSARQHQKETGKMAPLAIGTATRLLPANNLSFSYNYLFMPKSGEAEGISFDGISVSPEFDNNIDLRVQLDKGELVLALGYHPDLFDDLKFLERLLSLSKQITAGCETIAELDYCLAGETRRFDAAANDPQTLTLSQWIPQAIQKQIRQAPTATAVICGDRQLSYADLDLQARKLANVLLKAGAGRNQVVAIMLPRSSDAVVATLATLYTGACYSPIDPALPIERQQHMLAGLPVCAAVSSETVSSETLKQAISIASETNSQQRFEWIDIEIAQSASVTAISNETLNHRIANADDHFYAIYTSGSTGTPKAAYSSYGAASQLVDWYQQTFSFDASDRVLVYSSLGFDLTQKNLFVALTSGGALILDDRQHLDPTRLLNLINQHGVTRLNAAPSAFYPLADCMQAKSASTESTPARNAPTLQTVFLGGETIDITRLKPAFAVGIDLINMYGLTECTDISSWHRLTPDDNQPVLGKASAGNCLQLLTPLNQPVPPGIAGELVIRGSAVGRPAGHPSHLGAESQTAERDQQSSENNQYQLVDGHWQYRTGDVVRTGISNGESSLFYLGRADQQMKFHGIRFHPAELENAIGHLPAIEQAHVLLNNDQLIACVISAEPLNVPHLRQALASRIPHALLPTLWQRFDAFPLTRNGKVDRAALLLQIDTNPATAVTAPRNATEQALAQIWREVIGIGVTNTDVHDDAATIASEDNGDSSNTMDIQTRFFDAGGNSLTALKLLHRIETQWQCNMPVARLFELQTIEEQARWLDGHHQTAAAETDNLIVFVNALPFTGLIYTPLMTQLQATHTCINLEPAQPISTSDQGNHYFDALINQYCEHLIEIQATDKATDKTKSKITLVGHSVSGVCALALAKALETRGQPIAQVILLDAFTPSKTAARYLKNPQRLAKLLKSSLPATSDDALPMSTSNDAAGVIATASQGLLTPKQAQHLLNAAQQLADSLATQQWSELQQIVAPVTLLQASQRAGWQKWLAGNSHGWQKILRDIDVQSIDADHWSVISHADVLSYLTHLATNKAKAP</sequence>
<proteinExistence type="predicted"/>
<feature type="domain" description="Carrier" evidence="5">
    <location>
        <begin position="1111"/>
        <end position="1185"/>
    </location>
</feature>
<dbReference type="InterPro" id="IPR023213">
    <property type="entry name" value="CAT-like_dom_sf"/>
</dbReference>
<feature type="domain" description="Carrier" evidence="5">
    <location>
        <begin position="2206"/>
        <end position="2281"/>
    </location>
</feature>